<dbReference type="Proteomes" id="UP001497516">
    <property type="component" value="Chromosome 5"/>
</dbReference>
<name>A0AAV2EVL5_9ROSI</name>
<proteinExistence type="predicted"/>
<dbReference type="AlphaFoldDB" id="A0AAV2EVL5"/>
<gene>
    <name evidence="1" type="ORF">LTRI10_LOCUS30540</name>
</gene>
<reference evidence="1 2" key="1">
    <citation type="submission" date="2024-04" db="EMBL/GenBank/DDBJ databases">
        <authorList>
            <person name="Fracassetti M."/>
        </authorList>
    </citation>
    <scope>NUCLEOTIDE SEQUENCE [LARGE SCALE GENOMIC DNA]</scope>
</reference>
<keyword evidence="2" id="KW-1185">Reference proteome</keyword>
<organism evidence="1 2">
    <name type="scientific">Linum trigynum</name>
    <dbReference type="NCBI Taxonomy" id="586398"/>
    <lineage>
        <taxon>Eukaryota</taxon>
        <taxon>Viridiplantae</taxon>
        <taxon>Streptophyta</taxon>
        <taxon>Embryophyta</taxon>
        <taxon>Tracheophyta</taxon>
        <taxon>Spermatophyta</taxon>
        <taxon>Magnoliopsida</taxon>
        <taxon>eudicotyledons</taxon>
        <taxon>Gunneridae</taxon>
        <taxon>Pentapetalae</taxon>
        <taxon>rosids</taxon>
        <taxon>fabids</taxon>
        <taxon>Malpighiales</taxon>
        <taxon>Linaceae</taxon>
        <taxon>Linum</taxon>
    </lineage>
</organism>
<accession>A0AAV2EVL5</accession>
<dbReference type="EMBL" id="OZ034818">
    <property type="protein sequence ID" value="CAL1389702.1"/>
    <property type="molecule type" value="Genomic_DNA"/>
</dbReference>
<protein>
    <submittedName>
        <fullName evidence="1">Uncharacterized protein</fullName>
    </submittedName>
</protein>
<evidence type="ECO:0000313" key="1">
    <source>
        <dbReference type="EMBL" id="CAL1389702.1"/>
    </source>
</evidence>
<sequence>MCGSAVENRDHLFCSYSYAKQFFTTVFGRVHGWPNRWDISLQQACKDVNKGGAYGGIYGSLWSWTMALIWKERCSRSFGGPEKQIQALVSSFKEDVGGIMSEAQWAAVWASKQHNWGARPKQGGGRMKTRH</sequence>
<evidence type="ECO:0000313" key="2">
    <source>
        <dbReference type="Proteomes" id="UP001497516"/>
    </source>
</evidence>